<feature type="domain" description="Thioredoxin" evidence="4">
    <location>
        <begin position="31"/>
        <end position="186"/>
    </location>
</feature>
<dbReference type="PROSITE" id="PS00194">
    <property type="entry name" value="THIOREDOXIN_1"/>
    <property type="match status" value="1"/>
</dbReference>
<dbReference type="InterPro" id="IPR017937">
    <property type="entry name" value="Thioredoxin_CS"/>
</dbReference>
<dbReference type="InterPro" id="IPR013766">
    <property type="entry name" value="Thioredoxin_domain"/>
</dbReference>
<evidence type="ECO:0000313" key="6">
    <source>
        <dbReference type="Proteomes" id="UP001596084"/>
    </source>
</evidence>
<dbReference type="PROSITE" id="PS51318">
    <property type="entry name" value="TAT"/>
    <property type="match status" value="1"/>
</dbReference>
<evidence type="ECO:0000256" key="1">
    <source>
        <dbReference type="ARBA" id="ARBA00004196"/>
    </source>
</evidence>
<dbReference type="InterPro" id="IPR050553">
    <property type="entry name" value="Thioredoxin_ResA/DsbE_sf"/>
</dbReference>
<gene>
    <name evidence="5" type="ORF">ACFPP7_05975</name>
</gene>
<evidence type="ECO:0000256" key="2">
    <source>
        <dbReference type="ARBA" id="ARBA00022748"/>
    </source>
</evidence>
<evidence type="ECO:0000259" key="4">
    <source>
        <dbReference type="PROSITE" id="PS51352"/>
    </source>
</evidence>
<reference evidence="6" key="1">
    <citation type="journal article" date="2019" name="Int. J. Syst. Evol. Microbiol.">
        <title>The Global Catalogue of Microorganisms (GCM) 10K type strain sequencing project: providing services to taxonomists for standard genome sequencing and annotation.</title>
        <authorList>
            <consortium name="The Broad Institute Genomics Platform"/>
            <consortium name="The Broad Institute Genome Sequencing Center for Infectious Disease"/>
            <person name="Wu L."/>
            <person name="Ma J."/>
        </authorList>
    </citation>
    <scope>NUCLEOTIDE SEQUENCE [LARGE SCALE GENOMIC DNA]</scope>
    <source>
        <strain evidence="6">CGMCC 4.7277</strain>
    </source>
</reference>
<dbReference type="InterPro" id="IPR036249">
    <property type="entry name" value="Thioredoxin-like_sf"/>
</dbReference>
<sequence length="186" mass="20107">MNRRNMLYGSVAAVAGLAGAGAAWWKFQPHAPAPVPAPAAGGANEVGQAVEAFWRLSFDTPDGQRLAMSSFRGKPLLVNFWATWCPPCVEELPLLDYFYQENKDKNWQTVGLAVDQPSAVRTWLQTRPLNFPVGMAGLSGTDLSKSLGNLAGSLPFSAVFGASGELLHRKIGKILPEELALWAKLK</sequence>
<dbReference type="PANTHER" id="PTHR42852:SF17">
    <property type="entry name" value="THIOREDOXIN-LIKE PROTEIN HI_1115"/>
    <property type="match status" value="1"/>
</dbReference>
<accession>A0ABW0Q6L3</accession>
<organism evidence="5 6">
    <name type="scientific">Polaromonas jejuensis</name>
    <dbReference type="NCBI Taxonomy" id="457502"/>
    <lineage>
        <taxon>Bacteria</taxon>
        <taxon>Pseudomonadati</taxon>
        <taxon>Pseudomonadota</taxon>
        <taxon>Betaproteobacteria</taxon>
        <taxon>Burkholderiales</taxon>
        <taxon>Comamonadaceae</taxon>
        <taxon>Polaromonas</taxon>
    </lineage>
</organism>
<dbReference type="InterPro" id="IPR013740">
    <property type="entry name" value="Redoxin"/>
</dbReference>
<comment type="caution">
    <text evidence="5">The sequence shown here is derived from an EMBL/GenBank/DDBJ whole genome shotgun (WGS) entry which is preliminary data.</text>
</comment>
<dbReference type="CDD" id="cd02966">
    <property type="entry name" value="TlpA_like_family"/>
    <property type="match status" value="1"/>
</dbReference>
<keyword evidence="6" id="KW-1185">Reference proteome</keyword>
<dbReference type="SUPFAM" id="SSF52833">
    <property type="entry name" value="Thioredoxin-like"/>
    <property type="match status" value="1"/>
</dbReference>
<evidence type="ECO:0000256" key="3">
    <source>
        <dbReference type="ARBA" id="ARBA00023284"/>
    </source>
</evidence>
<evidence type="ECO:0000313" key="5">
    <source>
        <dbReference type="EMBL" id="MFC5520460.1"/>
    </source>
</evidence>
<keyword evidence="3" id="KW-0676">Redox-active center</keyword>
<dbReference type="EMBL" id="JBHSMX010000011">
    <property type="protein sequence ID" value="MFC5520460.1"/>
    <property type="molecule type" value="Genomic_DNA"/>
</dbReference>
<dbReference type="Pfam" id="PF08534">
    <property type="entry name" value="Redoxin"/>
    <property type="match status" value="1"/>
</dbReference>
<proteinExistence type="predicted"/>
<protein>
    <submittedName>
        <fullName evidence="5">TlpA disulfide reductase family protein</fullName>
    </submittedName>
</protein>
<dbReference type="RefSeq" id="WP_245660532.1">
    <property type="nucleotide sequence ID" value="NZ_JBHSMX010000011.1"/>
</dbReference>
<name>A0ABW0Q6L3_9BURK</name>
<dbReference type="Gene3D" id="3.40.30.10">
    <property type="entry name" value="Glutaredoxin"/>
    <property type="match status" value="1"/>
</dbReference>
<comment type="subcellular location">
    <subcellularLocation>
        <location evidence="1">Cell envelope</location>
    </subcellularLocation>
</comment>
<dbReference type="Proteomes" id="UP001596084">
    <property type="component" value="Unassembled WGS sequence"/>
</dbReference>
<dbReference type="PANTHER" id="PTHR42852">
    <property type="entry name" value="THIOL:DISULFIDE INTERCHANGE PROTEIN DSBE"/>
    <property type="match status" value="1"/>
</dbReference>
<keyword evidence="2" id="KW-0201">Cytochrome c-type biogenesis</keyword>
<dbReference type="PROSITE" id="PS51352">
    <property type="entry name" value="THIOREDOXIN_2"/>
    <property type="match status" value="1"/>
</dbReference>
<dbReference type="InterPro" id="IPR006311">
    <property type="entry name" value="TAT_signal"/>
</dbReference>